<sequence length="108" mass="12052">MYKELLDLITRATGKVLKEFDPQDAREIDMVCIQDGLADIVNGTLQKALGDQHIGPVAYGSMKMQVGFYLGLAYARNYGIPSWIDKLHTYTVPFDKLLLDIQTDGGDQ</sequence>
<organism evidence="1">
    <name type="scientific">marine sediment metagenome</name>
    <dbReference type="NCBI Taxonomy" id="412755"/>
    <lineage>
        <taxon>unclassified sequences</taxon>
        <taxon>metagenomes</taxon>
        <taxon>ecological metagenomes</taxon>
    </lineage>
</organism>
<gene>
    <name evidence="1" type="ORF">LCGC14_3071300</name>
</gene>
<protein>
    <submittedName>
        <fullName evidence="1">Uncharacterized protein</fullName>
    </submittedName>
</protein>
<reference evidence="1" key="1">
    <citation type="journal article" date="2015" name="Nature">
        <title>Complex archaea that bridge the gap between prokaryotes and eukaryotes.</title>
        <authorList>
            <person name="Spang A."/>
            <person name="Saw J.H."/>
            <person name="Jorgensen S.L."/>
            <person name="Zaremba-Niedzwiedzka K."/>
            <person name="Martijn J."/>
            <person name="Lind A.E."/>
            <person name="van Eijk R."/>
            <person name="Schleper C."/>
            <person name="Guy L."/>
            <person name="Ettema T.J."/>
        </authorList>
    </citation>
    <scope>NUCLEOTIDE SEQUENCE</scope>
</reference>
<name>A0A0F8WFZ0_9ZZZZ</name>
<proteinExistence type="predicted"/>
<accession>A0A0F8WFZ0</accession>
<comment type="caution">
    <text evidence="1">The sequence shown here is derived from an EMBL/GenBank/DDBJ whole genome shotgun (WGS) entry which is preliminary data.</text>
</comment>
<evidence type="ECO:0000313" key="1">
    <source>
        <dbReference type="EMBL" id="KKK55762.1"/>
    </source>
</evidence>
<dbReference type="AlphaFoldDB" id="A0A0F8WFZ0"/>
<dbReference type="EMBL" id="LAZR01065337">
    <property type="protein sequence ID" value="KKK55762.1"/>
    <property type="molecule type" value="Genomic_DNA"/>
</dbReference>